<dbReference type="PANTHER" id="PTHR23077:SF9">
    <property type="entry name" value="PEROXISOMAL ATPASE PEX6"/>
    <property type="match status" value="1"/>
</dbReference>
<name>A0ABR1AH05_POLSC</name>
<evidence type="ECO:0000256" key="9">
    <source>
        <dbReference type="ARBA" id="ARBA00034920"/>
    </source>
</evidence>
<evidence type="ECO:0000259" key="11">
    <source>
        <dbReference type="SMART" id="SM00382"/>
    </source>
</evidence>
<keyword evidence="4" id="KW-0547">Nucleotide-binding</keyword>
<dbReference type="Gene3D" id="1.10.8.60">
    <property type="match status" value="2"/>
</dbReference>
<feature type="domain" description="AAA+ ATPase" evidence="11">
    <location>
        <begin position="653"/>
        <end position="791"/>
    </location>
</feature>
<dbReference type="InterPro" id="IPR027417">
    <property type="entry name" value="P-loop_NTPase"/>
</dbReference>
<dbReference type="InterPro" id="IPR003960">
    <property type="entry name" value="ATPase_AAA_CS"/>
</dbReference>
<dbReference type="CDD" id="cd19527">
    <property type="entry name" value="RecA-like_PEX6_r2"/>
    <property type="match status" value="1"/>
</dbReference>
<keyword evidence="5" id="KW-0378">Hydrolase</keyword>
<protein>
    <recommendedName>
        <fullName evidence="8">Peroxisomal ATPase PEX6</fullName>
    </recommendedName>
    <alternativeName>
        <fullName evidence="9">Peroxin-6</fullName>
    </alternativeName>
</protein>
<evidence type="ECO:0000313" key="12">
    <source>
        <dbReference type="EMBL" id="KAK6619259.1"/>
    </source>
</evidence>
<dbReference type="Pfam" id="PF00004">
    <property type="entry name" value="AAA"/>
    <property type="match status" value="2"/>
</dbReference>
<dbReference type="Gene3D" id="3.40.50.300">
    <property type="entry name" value="P-loop containing nucleotide triphosphate hydrolases"/>
    <property type="match status" value="2"/>
</dbReference>
<organism evidence="12 13">
    <name type="scientific">Polyplax serrata</name>
    <name type="common">Common mouse louse</name>
    <dbReference type="NCBI Taxonomy" id="468196"/>
    <lineage>
        <taxon>Eukaryota</taxon>
        <taxon>Metazoa</taxon>
        <taxon>Ecdysozoa</taxon>
        <taxon>Arthropoda</taxon>
        <taxon>Hexapoda</taxon>
        <taxon>Insecta</taxon>
        <taxon>Pterygota</taxon>
        <taxon>Neoptera</taxon>
        <taxon>Paraneoptera</taxon>
        <taxon>Psocodea</taxon>
        <taxon>Troctomorpha</taxon>
        <taxon>Phthiraptera</taxon>
        <taxon>Anoplura</taxon>
        <taxon>Polyplacidae</taxon>
        <taxon>Polyplax</taxon>
    </lineage>
</organism>
<evidence type="ECO:0000256" key="3">
    <source>
        <dbReference type="ARBA" id="ARBA00022593"/>
    </source>
</evidence>
<sequence length="898" mass="100780">MENMGAETDDFLLSLPRKNSTDRINSGNIIEISSSLKSICQYCDNVKMDRTHNRELMEHFKLFPLLVKLLSVKFERMSSFISILYLMALTRLRLKNIAIKSIVEEQFLDLLAQNTYNINLNEDISSVALVSINTLIALSTRSSSYIRVSCVTSQKDHSGNKNQIENGLLKIVIPPLARKSNGGVNIDENSYCLQCVCLSCVPEDFVLYVTDTKLFNISATGRNESDYNDLISELTVTDVNLDIDPKIAKSAVVVGINSPSDLMLKEYDFFLRQYFEKPKVLQRGDVFRIDIQEYIGKLKSYSLSEPYIHFKVQKFPDDPESEILCILKDSTTLYLASSVHSYIPPIKTINCSFQWRCRSGVISSCPDGLLKQYDELRKMFYPFLTSNSIEIKPMFLLSGLKGSGKKATFDAVTSYYGIHVIQANCFDFYGLNPSLFKGKLEQLYAKARRTAPCAIYLENIELLGREQTHIESARLVDTFISHTDELWDRKVLAYPIFIVGTTCVNYTEIIPGIFRLFIDTVAFEVLKFEEVYKTLKWLMRKSNIKYSASDLVKVAEKIKGYVYSDVVLLIDHALRLSLQNNSPPFGNSLELSLADFNKAIDVMDAAYSDSIGAARVPTVQWEDIGGLEDLKEEIMLTLNLPLKHPELFSSGLKRSGIMFYGPPGTGKTLMAKAIATECNYNFLSVKGPELMNMYVGESERNIREVFDRARDAAPCIIFFDELDSLAPSRGKNGDSGGVTDRVVSQLLAEMDGLDNNKDVFVLAATNRPDLVDPALLRPGRFDKMFYVGICSDISSKLSVLQALTRRFSLGNDVDLEKVAEALPTDVSGADLYSVSSNAWFSAARKAVGVIENGKDVQLPLVVGLEDFTAAIEEFGDSVRCVRRGYTFRDDPTEDPDYL</sequence>
<comment type="subcellular location">
    <subcellularLocation>
        <location evidence="1">Membrane</location>
    </subcellularLocation>
</comment>
<keyword evidence="13" id="KW-1185">Reference proteome</keyword>
<dbReference type="SUPFAM" id="SSF52540">
    <property type="entry name" value="P-loop containing nucleoside triphosphate hydrolases"/>
    <property type="match status" value="2"/>
</dbReference>
<gene>
    <name evidence="12" type="ORF">RUM44_003641</name>
</gene>
<dbReference type="InterPro" id="IPR050168">
    <property type="entry name" value="AAA_ATPase_domain"/>
</dbReference>
<feature type="domain" description="AAA+ ATPase" evidence="11">
    <location>
        <begin position="391"/>
        <end position="528"/>
    </location>
</feature>
<dbReference type="Proteomes" id="UP001359485">
    <property type="component" value="Unassembled WGS sequence"/>
</dbReference>
<keyword evidence="7" id="KW-0472">Membrane</keyword>
<evidence type="ECO:0000256" key="2">
    <source>
        <dbReference type="ARBA" id="ARBA00006914"/>
    </source>
</evidence>
<evidence type="ECO:0000256" key="5">
    <source>
        <dbReference type="ARBA" id="ARBA00022801"/>
    </source>
</evidence>
<evidence type="ECO:0000256" key="10">
    <source>
        <dbReference type="ARBA" id="ARBA00048778"/>
    </source>
</evidence>
<dbReference type="SMART" id="SM00382">
    <property type="entry name" value="AAA"/>
    <property type="match status" value="2"/>
</dbReference>
<comment type="caution">
    <text evidence="12">The sequence shown here is derived from an EMBL/GenBank/DDBJ whole genome shotgun (WGS) entry which is preliminary data.</text>
</comment>
<comment type="catalytic activity">
    <reaction evidence="10">
        <text>ATP + H2O = ADP + phosphate + H(+)</text>
        <dbReference type="Rhea" id="RHEA:13065"/>
        <dbReference type="ChEBI" id="CHEBI:15377"/>
        <dbReference type="ChEBI" id="CHEBI:15378"/>
        <dbReference type="ChEBI" id="CHEBI:30616"/>
        <dbReference type="ChEBI" id="CHEBI:43474"/>
        <dbReference type="ChEBI" id="CHEBI:456216"/>
    </reaction>
    <physiologicalReaction direction="left-to-right" evidence="10">
        <dbReference type="Rhea" id="RHEA:13066"/>
    </physiologicalReaction>
</comment>
<accession>A0ABR1AH05</accession>
<evidence type="ECO:0000256" key="6">
    <source>
        <dbReference type="ARBA" id="ARBA00022840"/>
    </source>
</evidence>
<evidence type="ECO:0000256" key="8">
    <source>
        <dbReference type="ARBA" id="ARBA00034811"/>
    </source>
</evidence>
<reference evidence="12 13" key="1">
    <citation type="submission" date="2023-09" db="EMBL/GenBank/DDBJ databases">
        <title>Genomes of two closely related lineages of the louse Polyplax serrata with different host specificities.</title>
        <authorList>
            <person name="Martinu J."/>
            <person name="Tarabai H."/>
            <person name="Stefka J."/>
            <person name="Hypsa V."/>
        </authorList>
    </citation>
    <scope>NUCLEOTIDE SEQUENCE [LARGE SCALE GENOMIC DNA]</scope>
    <source>
        <strain evidence="12">98ZLc_SE</strain>
    </source>
</reference>
<evidence type="ECO:0000256" key="1">
    <source>
        <dbReference type="ARBA" id="ARBA00004370"/>
    </source>
</evidence>
<proteinExistence type="inferred from homology"/>
<dbReference type="InterPro" id="IPR047533">
    <property type="entry name" value="RecA-like_PEX6_r2"/>
</dbReference>
<keyword evidence="6" id="KW-0067">ATP-binding</keyword>
<dbReference type="InterPro" id="IPR003593">
    <property type="entry name" value="AAA+_ATPase"/>
</dbReference>
<dbReference type="PANTHER" id="PTHR23077">
    <property type="entry name" value="AAA-FAMILY ATPASE"/>
    <property type="match status" value="1"/>
</dbReference>
<evidence type="ECO:0000256" key="4">
    <source>
        <dbReference type="ARBA" id="ARBA00022741"/>
    </source>
</evidence>
<dbReference type="PROSITE" id="PS00674">
    <property type="entry name" value="AAA"/>
    <property type="match status" value="1"/>
</dbReference>
<evidence type="ECO:0000313" key="13">
    <source>
        <dbReference type="Proteomes" id="UP001359485"/>
    </source>
</evidence>
<comment type="similarity">
    <text evidence="2">Belongs to the AAA ATPase family.</text>
</comment>
<dbReference type="InterPro" id="IPR003959">
    <property type="entry name" value="ATPase_AAA_core"/>
</dbReference>
<evidence type="ECO:0000256" key="7">
    <source>
        <dbReference type="ARBA" id="ARBA00023136"/>
    </source>
</evidence>
<dbReference type="EMBL" id="JAWJWF010000049">
    <property type="protein sequence ID" value="KAK6619259.1"/>
    <property type="molecule type" value="Genomic_DNA"/>
</dbReference>
<keyword evidence="3" id="KW-0962">Peroxisome biogenesis</keyword>